<comment type="similarity">
    <text evidence="3">Belongs to the transcription factor STAT family.</text>
</comment>
<evidence type="ECO:0000256" key="5">
    <source>
        <dbReference type="ARBA" id="ARBA00022553"/>
    </source>
</evidence>
<dbReference type="Gene3D" id="3.30.505.10">
    <property type="entry name" value="SH2 domain"/>
    <property type="match status" value="1"/>
</dbReference>
<reference evidence="14 15" key="1">
    <citation type="submission" date="2024-02" db="EMBL/GenBank/DDBJ databases">
        <authorList>
            <person name="Daric V."/>
            <person name="Darras S."/>
        </authorList>
    </citation>
    <scope>NUCLEOTIDE SEQUENCE [LARGE SCALE GENOMIC DNA]</scope>
</reference>
<keyword evidence="8" id="KW-0238">DNA-binding</keyword>
<keyword evidence="11" id="KW-0539">Nucleus</keyword>
<dbReference type="InterPro" id="IPR036860">
    <property type="entry name" value="SH2_dom_sf"/>
</dbReference>
<evidence type="ECO:0000313" key="15">
    <source>
        <dbReference type="Proteomes" id="UP001642483"/>
    </source>
</evidence>
<dbReference type="InterPro" id="IPR012345">
    <property type="entry name" value="STAT_TF_DNA-bd_N"/>
</dbReference>
<dbReference type="InterPro" id="IPR013801">
    <property type="entry name" value="STAT_TF_DNA-bd"/>
</dbReference>
<keyword evidence="6 12" id="KW-0727">SH2 domain</keyword>
<dbReference type="PROSITE" id="PS50001">
    <property type="entry name" value="SH2"/>
    <property type="match status" value="1"/>
</dbReference>
<evidence type="ECO:0000256" key="2">
    <source>
        <dbReference type="ARBA" id="ARBA00004496"/>
    </source>
</evidence>
<gene>
    <name evidence="14" type="ORF">CVLEPA_LOCUS30668</name>
</gene>
<evidence type="ECO:0000256" key="11">
    <source>
        <dbReference type="ARBA" id="ARBA00023242"/>
    </source>
</evidence>
<dbReference type="Pfam" id="PF02864">
    <property type="entry name" value="STAT_bind"/>
    <property type="match status" value="1"/>
</dbReference>
<evidence type="ECO:0000256" key="10">
    <source>
        <dbReference type="ARBA" id="ARBA00023163"/>
    </source>
</evidence>
<keyword evidence="9" id="KW-0010">Activator</keyword>
<evidence type="ECO:0000256" key="3">
    <source>
        <dbReference type="ARBA" id="ARBA00005586"/>
    </source>
</evidence>
<keyword evidence="15" id="KW-1185">Reference proteome</keyword>
<comment type="caution">
    <text evidence="14">The sequence shown here is derived from an EMBL/GenBank/DDBJ whole genome shotgun (WGS) entry which is preliminary data.</text>
</comment>
<dbReference type="Pfam" id="PF00017">
    <property type="entry name" value="SH2"/>
    <property type="match status" value="1"/>
</dbReference>
<keyword evidence="7" id="KW-0805">Transcription regulation</keyword>
<evidence type="ECO:0000256" key="4">
    <source>
        <dbReference type="ARBA" id="ARBA00022490"/>
    </source>
</evidence>
<organism evidence="14 15">
    <name type="scientific">Clavelina lepadiformis</name>
    <name type="common">Light-bulb sea squirt</name>
    <name type="synonym">Ascidia lepadiformis</name>
    <dbReference type="NCBI Taxonomy" id="159417"/>
    <lineage>
        <taxon>Eukaryota</taxon>
        <taxon>Metazoa</taxon>
        <taxon>Chordata</taxon>
        <taxon>Tunicata</taxon>
        <taxon>Ascidiacea</taxon>
        <taxon>Aplousobranchia</taxon>
        <taxon>Clavelinidae</taxon>
        <taxon>Clavelina</taxon>
    </lineage>
</organism>
<name>A0ABP0H242_CLALP</name>
<dbReference type="PANTHER" id="PTHR11801">
    <property type="entry name" value="SIGNAL TRANSDUCER AND ACTIVATOR OF TRANSCRIPTION"/>
    <property type="match status" value="1"/>
</dbReference>
<dbReference type="InterPro" id="IPR001217">
    <property type="entry name" value="STAT"/>
</dbReference>
<evidence type="ECO:0000256" key="1">
    <source>
        <dbReference type="ARBA" id="ARBA00004123"/>
    </source>
</evidence>
<evidence type="ECO:0000313" key="14">
    <source>
        <dbReference type="EMBL" id="CAK8697443.1"/>
    </source>
</evidence>
<keyword evidence="5" id="KW-0597">Phosphoprotein</keyword>
<dbReference type="Gene3D" id="2.60.40.630">
    <property type="entry name" value="STAT transcription factor, DNA-binding domain"/>
    <property type="match status" value="1"/>
</dbReference>
<keyword evidence="4" id="KW-0963">Cytoplasm</keyword>
<dbReference type="InterPro" id="IPR000980">
    <property type="entry name" value="SH2"/>
</dbReference>
<dbReference type="Gene3D" id="1.10.238.10">
    <property type="entry name" value="EF-hand"/>
    <property type="match status" value="1"/>
</dbReference>
<evidence type="ECO:0000259" key="13">
    <source>
        <dbReference type="PROSITE" id="PS50001"/>
    </source>
</evidence>
<proteinExistence type="inferred from homology"/>
<dbReference type="Proteomes" id="UP001642483">
    <property type="component" value="Unassembled WGS sequence"/>
</dbReference>
<dbReference type="SUPFAM" id="SSF49417">
    <property type="entry name" value="p53-like transcription factors"/>
    <property type="match status" value="1"/>
</dbReference>
<evidence type="ECO:0000256" key="9">
    <source>
        <dbReference type="ARBA" id="ARBA00023159"/>
    </source>
</evidence>
<dbReference type="InterPro" id="IPR008967">
    <property type="entry name" value="p53-like_TF_DNA-bd_sf"/>
</dbReference>
<evidence type="ECO:0000256" key="6">
    <source>
        <dbReference type="ARBA" id="ARBA00022999"/>
    </source>
</evidence>
<dbReference type="EMBL" id="CAWYQH010000163">
    <property type="protein sequence ID" value="CAK8697443.1"/>
    <property type="molecule type" value="Genomic_DNA"/>
</dbReference>
<comment type="subcellular location">
    <subcellularLocation>
        <location evidence="2">Cytoplasm</location>
    </subcellularLocation>
    <subcellularLocation>
        <location evidence="1">Nucleus</location>
    </subcellularLocation>
</comment>
<evidence type="ECO:0000256" key="12">
    <source>
        <dbReference type="PROSITE-ProRule" id="PRU00191"/>
    </source>
</evidence>
<dbReference type="CDD" id="cd09919">
    <property type="entry name" value="SH2_STAT_family"/>
    <property type="match status" value="1"/>
</dbReference>
<sequence>MDWDMSYFANNQEPFNLSEIYGILLLPDIGLDTNPDEIFGQWRRFSGLMFNSNPVKDMLQSYFKDFHKYISYRIIFTDIIEGTVNWSDVTFEDACIYMKKFADELQRQQNNTSTVAINEEFEHFQAEILQNSLCDEPLKLMSIFQSMLKREQDILKLAVNSQLSHMQLPNNNNNIRDDFVQNMRKAYAQLSQIENSTYDTSNKVDILENEFKALCQFFTDDDTSLQYNWPDQGCPPQAYQKEELTNRRICLEQNIQAAADYHQSFLCNEIHTLLNNFLLVLRNWQANQSLVTIGSHSRKSLELRELEKCCKRITKVLISCMQQVVKLQQMAVDQVKDQVQCSTQQYEALICEVARSAFVIEKHPPQVLLLHKIFKSRLRHLAASELKDIANVRFITTANLIDRHTVSAISEQINITPSGNMINNQAESSFSTTSDSILVEMENMRLVSSKHAVVEGERIADEKQCIVFHAEIFLKCPSMVQYNVQAKVLSSPVVVISHVKQEADANATIFWDNAFSEQQQRTPFEVTRSVQLYDLLFHLDQLWIEELRKIGASKKKNINQSHDIRGLDDDAKRFLAMKLIGKSAGSLNPFSAVNWNMFQKDKIVPMEVKKNFSFWNYFYKIMKLVTCPLICNYWNAGIVMGFIDKATSERLLEQYTSGTFLLRFSQTVLGGLVITFRTENDEGGVKVVHYAPDTVKDFKQCSLADILKKLPHLRFLYPDLKKDDVFGQYYSEPSRSPHSMRYIPKPIFKEA</sequence>
<evidence type="ECO:0000256" key="8">
    <source>
        <dbReference type="ARBA" id="ARBA00023125"/>
    </source>
</evidence>
<accession>A0ABP0H242</accession>
<evidence type="ECO:0000256" key="7">
    <source>
        <dbReference type="ARBA" id="ARBA00023015"/>
    </source>
</evidence>
<dbReference type="SUPFAM" id="SSF55550">
    <property type="entry name" value="SH2 domain"/>
    <property type="match status" value="1"/>
</dbReference>
<keyword evidence="10" id="KW-0804">Transcription</keyword>
<feature type="domain" description="SH2" evidence="13">
    <location>
        <begin position="634"/>
        <end position="690"/>
    </location>
</feature>
<protein>
    <recommendedName>
        <fullName evidence="13">SH2 domain-containing protein</fullName>
    </recommendedName>
</protein>